<sequence>MQSETKQCQNCKNNFVIEPEDFEFYAKINVPPPTFCPECRLIRRMCWRENRTLYKDKCDLCGKEILSMYHPSSPYPVYCSPCWWSDKWDSLSYAEDFDFNKPFLQQFFELHKKVPRQATTVRNSIGCNYCNATVSSKNCYLNFGSYMSENCLYCSYPIMSRDSVDSDWGMNMDHAYGSYNSDAIFNAKHVYFSEECIDCSFLFDCRGCTECFGCVNLRHKKYHLFNQRLTKEAYREQMKYWDLGSYSKIQEAQRKFKEFFMSLPHRFAWMRNSFDVTGDNIKNSKNCQSCFIVLNGVENCRYVLSGGLLLKDSYDVTVGGEKSQLLYETTGSLNSERVFFSRGSNNSHNVEYSDSPYGSHHVFGCVFPRNKSYCILNKQYTKEKYETLVPKIIEHMNSMPYIDKKERIYKYGEFLPPEMSPWAYNESWSQEWFPLDKGEVVNKGYKWRDQEIRDYKETISHNNLPDHIKNTPDSIVNEVISCEHGGNCNELCTEFFRIIPEELKFYRQMNIALPRLCSNCRYFQRIKWRNPPRLWDRQCQCAGIKSDNEKYANTTEHFHKAGHCPNLFKTSYDPDREEVIYCQQCYNSEFI</sequence>
<organism evidence="1 2">
    <name type="scientific">Candidatus Nomurabacteria bacterium RIFCSPHIGHO2_01_FULL_42_16</name>
    <dbReference type="NCBI Taxonomy" id="1801743"/>
    <lineage>
        <taxon>Bacteria</taxon>
        <taxon>Candidatus Nomuraibacteriota</taxon>
    </lineage>
</organism>
<dbReference type="Proteomes" id="UP000178059">
    <property type="component" value="Unassembled WGS sequence"/>
</dbReference>
<accession>A0A1F6VLA1</accession>
<name>A0A1F6VLA1_9BACT</name>
<dbReference type="AlphaFoldDB" id="A0A1F6VLA1"/>
<gene>
    <name evidence="1" type="ORF">A2824_01240</name>
</gene>
<protein>
    <recommendedName>
        <fullName evidence="3">Zinc-binding domain-containing protein</fullName>
    </recommendedName>
</protein>
<evidence type="ECO:0000313" key="2">
    <source>
        <dbReference type="Proteomes" id="UP000178059"/>
    </source>
</evidence>
<dbReference type="STRING" id="1801743.A2824_01240"/>
<comment type="caution">
    <text evidence="1">The sequence shown here is derived from an EMBL/GenBank/DDBJ whole genome shotgun (WGS) entry which is preliminary data.</text>
</comment>
<proteinExistence type="predicted"/>
<evidence type="ECO:0000313" key="1">
    <source>
        <dbReference type="EMBL" id="OGI70336.1"/>
    </source>
</evidence>
<reference evidence="1 2" key="1">
    <citation type="journal article" date="2016" name="Nat. Commun.">
        <title>Thousands of microbial genomes shed light on interconnected biogeochemical processes in an aquifer system.</title>
        <authorList>
            <person name="Anantharaman K."/>
            <person name="Brown C.T."/>
            <person name="Hug L.A."/>
            <person name="Sharon I."/>
            <person name="Castelle C.J."/>
            <person name="Probst A.J."/>
            <person name="Thomas B.C."/>
            <person name="Singh A."/>
            <person name="Wilkins M.J."/>
            <person name="Karaoz U."/>
            <person name="Brodie E.L."/>
            <person name="Williams K.H."/>
            <person name="Hubbard S.S."/>
            <person name="Banfield J.F."/>
        </authorList>
    </citation>
    <scope>NUCLEOTIDE SEQUENCE [LARGE SCALE GENOMIC DNA]</scope>
</reference>
<evidence type="ECO:0008006" key="3">
    <source>
        <dbReference type="Google" id="ProtNLM"/>
    </source>
</evidence>
<dbReference type="EMBL" id="MFTT01000009">
    <property type="protein sequence ID" value="OGI70336.1"/>
    <property type="molecule type" value="Genomic_DNA"/>
</dbReference>